<dbReference type="GO" id="GO:0030170">
    <property type="term" value="F:pyridoxal phosphate binding"/>
    <property type="evidence" value="ECO:0007669"/>
    <property type="project" value="TreeGrafter"/>
</dbReference>
<dbReference type="GO" id="GO:0000271">
    <property type="term" value="P:polysaccharide biosynthetic process"/>
    <property type="evidence" value="ECO:0007669"/>
    <property type="project" value="TreeGrafter"/>
</dbReference>
<accession>A0A7M1LHK3</accession>
<dbReference type="EMBL" id="CP063078">
    <property type="protein sequence ID" value="QOQ86975.1"/>
    <property type="molecule type" value="Genomic_DNA"/>
</dbReference>
<evidence type="ECO:0000313" key="4">
    <source>
        <dbReference type="Proteomes" id="UP000594749"/>
    </source>
</evidence>
<keyword evidence="3" id="KW-0808">Transferase</keyword>
<dbReference type="InterPro" id="IPR015422">
    <property type="entry name" value="PyrdxlP-dep_Trfase_small"/>
</dbReference>
<keyword evidence="4" id="KW-1185">Reference proteome</keyword>
<dbReference type="InterPro" id="IPR000653">
    <property type="entry name" value="DegT/StrS_aminotransferase"/>
</dbReference>
<dbReference type="PANTHER" id="PTHR30244:SF34">
    <property type="entry name" value="DTDP-4-AMINO-4,6-DIDEOXYGALACTOSE TRANSAMINASE"/>
    <property type="match status" value="1"/>
</dbReference>
<comment type="similarity">
    <text evidence="1 2">Belongs to the DegT/DnrJ/EryC1 family.</text>
</comment>
<dbReference type="PANTHER" id="PTHR30244">
    <property type="entry name" value="TRANSAMINASE"/>
    <property type="match status" value="1"/>
</dbReference>
<dbReference type="GO" id="GO:0008483">
    <property type="term" value="F:transaminase activity"/>
    <property type="evidence" value="ECO:0007669"/>
    <property type="project" value="UniProtKB-KW"/>
</dbReference>
<evidence type="ECO:0000256" key="2">
    <source>
        <dbReference type="RuleBase" id="RU004508"/>
    </source>
</evidence>
<sequence>MQEIPFFRPAIDDKELNLIKKSLENPDLDMALLFENDIKNYFGSEFAISTNNGTAALHLALCALDIKRADKIICSVNSFPSIAEVIRHFDAEPIFVDIDEDSFNINPASFEKAIKENSSKKLKAAFITHVAGVSADMDAIYEISQKYGIKIIDDASRAAGALYNGKKIGSFKESVISCFQINPQFYKAIATAGFFVTNDEEINSRAKLIRSHAITSNPSKDGSLDYIYDIKEIGQRYDLNSICAAFAKVQFEKNSNFIKRRQEIAKIYDKELENCPFVKTPIPYKNHIYTQYIIKIDKNRDNFAKNLKEQGINVSLHYIPLHLLTYYKQKYAHKVNRYPTALKVYQQVLSLPIFAAMSDEEVYKVCEKVKFVAKNRF</sequence>
<dbReference type="Gene3D" id="3.90.1150.10">
    <property type="entry name" value="Aspartate Aminotransferase, domain 1"/>
    <property type="match status" value="1"/>
</dbReference>
<organism evidence="3 4">
    <name type="scientific">Campylobacter corcagiensis</name>
    <dbReference type="NCBI Taxonomy" id="1448857"/>
    <lineage>
        <taxon>Bacteria</taxon>
        <taxon>Pseudomonadati</taxon>
        <taxon>Campylobacterota</taxon>
        <taxon>Epsilonproteobacteria</taxon>
        <taxon>Campylobacterales</taxon>
        <taxon>Campylobacteraceae</taxon>
        <taxon>Campylobacter</taxon>
    </lineage>
</organism>
<dbReference type="AlphaFoldDB" id="A0A7M1LHK3"/>
<gene>
    <name evidence="3" type="ORF">IMC76_07115</name>
</gene>
<dbReference type="RefSeq" id="WP_025803331.1">
    <property type="nucleotide sequence ID" value="NZ_CP053842.1"/>
</dbReference>
<dbReference type="PIRSF" id="PIRSF000390">
    <property type="entry name" value="PLP_StrS"/>
    <property type="match status" value="1"/>
</dbReference>
<dbReference type="CDD" id="cd00616">
    <property type="entry name" value="AHBA_syn"/>
    <property type="match status" value="1"/>
</dbReference>
<dbReference type="SUPFAM" id="SSF53383">
    <property type="entry name" value="PLP-dependent transferases"/>
    <property type="match status" value="1"/>
</dbReference>
<reference evidence="3 4" key="1">
    <citation type="submission" date="2020-10" db="EMBL/GenBank/DDBJ databases">
        <title>Campylobacter and Helicobacter PacBio genomes.</title>
        <authorList>
            <person name="Lane C."/>
        </authorList>
    </citation>
    <scope>NUCLEOTIDE SEQUENCE [LARGE SCALE GENOMIC DNA]</scope>
    <source>
        <strain evidence="3 4">2016D-0077</strain>
    </source>
</reference>
<proteinExistence type="inferred from homology"/>
<keyword evidence="3" id="KW-0032">Aminotransferase</keyword>
<dbReference type="Proteomes" id="UP000594749">
    <property type="component" value="Chromosome"/>
</dbReference>
<dbReference type="InterPro" id="IPR015421">
    <property type="entry name" value="PyrdxlP-dep_Trfase_major"/>
</dbReference>
<dbReference type="Gene3D" id="3.40.640.10">
    <property type="entry name" value="Type I PLP-dependent aspartate aminotransferase-like (Major domain)"/>
    <property type="match status" value="1"/>
</dbReference>
<dbReference type="InterPro" id="IPR015424">
    <property type="entry name" value="PyrdxlP-dep_Trfase"/>
</dbReference>
<dbReference type="OrthoDB" id="5351682at2"/>
<evidence type="ECO:0000256" key="1">
    <source>
        <dbReference type="ARBA" id="ARBA00037999"/>
    </source>
</evidence>
<name>A0A7M1LHK3_9BACT</name>
<dbReference type="Pfam" id="PF01041">
    <property type="entry name" value="DegT_DnrJ_EryC1"/>
    <property type="match status" value="1"/>
</dbReference>
<protein>
    <submittedName>
        <fullName evidence="3">DegT/DnrJ/EryC1/StrS aminotransferase family protein</fullName>
    </submittedName>
</protein>
<keyword evidence="2" id="KW-0663">Pyridoxal phosphate</keyword>
<evidence type="ECO:0000313" key="3">
    <source>
        <dbReference type="EMBL" id="QOQ86975.1"/>
    </source>
</evidence>